<sequence>MFRLLCLLLISVISCTIVEGERIIIVIPPPIQIAVRNTEKDEEKPTTSDKDQPTKTNASNATESTKVEQTPAPPKKEPELIMKDGILYAHDPLSESVSENEYDSSYFRRNGAQRIHGGFIYYATILTFTFKCLVHL</sequence>
<feature type="chain" id="PRO_5041722556" evidence="2">
    <location>
        <begin position="21"/>
        <end position="136"/>
    </location>
</feature>
<evidence type="ECO:0000256" key="2">
    <source>
        <dbReference type="SAM" id="SignalP"/>
    </source>
</evidence>
<dbReference type="WBParaSite" id="TREG1_129850.1">
    <property type="protein sequence ID" value="TREG1_129850.1"/>
    <property type="gene ID" value="TREG1_129850"/>
</dbReference>
<accession>A0AA85J4G3</accession>
<protein>
    <submittedName>
        <fullName evidence="4">Uncharacterized protein</fullName>
    </submittedName>
</protein>
<name>A0AA85J4G3_TRIRE</name>
<feature type="region of interest" description="Disordered" evidence="1">
    <location>
        <begin position="35"/>
        <end position="78"/>
    </location>
</feature>
<proteinExistence type="predicted"/>
<evidence type="ECO:0000256" key="1">
    <source>
        <dbReference type="SAM" id="MobiDB-lite"/>
    </source>
</evidence>
<feature type="compositionally biased region" description="Basic and acidic residues" evidence="1">
    <location>
        <begin position="37"/>
        <end position="53"/>
    </location>
</feature>
<dbReference type="Proteomes" id="UP000050795">
    <property type="component" value="Unassembled WGS sequence"/>
</dbReference>
<dbReference type="PROSITE" id="PS51257">
    <property type="entry name" value="PROKAR_LIPOPROTEIN"/>
    <property type="match status" value="1"/>
</dbReference>
<dbReference type="AlphaFoldDB" id="A0AA85J4G3"/>
<organism evidence="3 4">
    <name type="scientific">Trichobilharzia regenti</name>
    <name type="common">Nasal bird schistosome</name>
    <dbReference type="NCBI Taxonomy" id="157069"/>
    <lineage>
        <taxon>Eukaryota</taxon>
        <taxon>Metazoa</taxon>
        <taxon>Spiralia</taxon>
        <taxon>Lophotrochozoa</taxon>
        <taxon>Platyhelminthes</taxon>
        <taxon>Trematoda</taxon>
        <taxon>Digenea</taxon>
        <taxon>Strigeidida</taxon>
        <taxon>Schistosomatoidea</taxon>
        <taxon>Schistosomatidae</taxon>
        <taxon>Trichobilharzia</taxon>
    </lineage>
</organism>
<evidence type="ECO:0000313" key="4">
    <source>
        <dbReference type="WBParaSite" id="TREG1_129850.1"/>
    </source>
</evidence>
<evidence type="ECO:0000313" key="3">
    <source>
        <dbReference type="Proteomes" id="UP000050795"/>
    </source>
</evidence>
<feature type="signal peptide" evidence="2">
    <location>
        <begin position="1"/>
        <end position="20"/>
    </location>
</feature>
<keyword evidence="2" id="KW-0732">Signal</keyword>
<feature type="compositionally biased region" description="Polar residues" evidence="1">
    <location>
        <begin position="54"/>
        <end position="68"/>
    </location>
</feature>
<reference evidence="4" key="2">
    <citation type="submission" date="2023-11" db="UniProtKB">
        <authorList>
            <consortium name="WormBaseParasite"/>
        </authorList>
    </citation>
    <scope>IDENTIFICATION</scope>
</reference>
<keyword evidence="3" id="KW-1185">Reference proteome</keyword>
<reference evidence="3" key="1">
    <citation type="submission" date="2022-06" db="EMBL/GenBank/DDBJ databases">
        <authorList>
            <person name="Berger JAMES D."/>
            <person name="Berger JAMES D."/>
        </authorList>
    </citation>
    <scope>NUCLEOTIDE SEQUENCE [LARGE SCALE GENOMIC DNA]</scope>
</reference>